<dbReference type="KEGG" id="asau:88175045"/>
<proteinExistence type="inferred from homology"/>
<sequence length="149" mass="16919">MTAPKKALKPVAPVPISLVEGALDHSHFSASSHITDVLVGEYHNISGDGLSASYIAWSIRIVVDDAMHSLILIYKRYRDLEELRRKLAKAFSNEDIPELPPKDNLSVQRICGLDLWLEHRRKGLQWFLTNVLLNPKFQHHEIITDFVLG</sequence>
<comment type="subcellular location">
    <subcellularLocation>
        <location evidence="2">Endosome membrane</location>
        <topology evidence="2">Peripheral membrane protein</topology>
    </subcellularLocation>
    <subcellularLocation>
        <location evidence="1">Vacuole membrane</location>
        <topology evidence="1">Peripheral membrane protein</topology>
    </subcellularLocation>
</comment>
<comment type="similarity">
    <text evidence="3">Belongs to the YPT35 family.</text>
</comment>
<feature type="domain" description="PX" evidence="10">
    <location>
        <begin position="35"/>
        <end position="149"/>
    </location>
</feature>
<dbReference type="Pfam" id="PF00787">
    <property type="entry name" value="PX"/>
    <property type="match status" value="1"/>
</dbReference>
<dbReference type="SMART" id="SM00312">
    <property type="entry name" value="PX"/>
    <property type="match status" value="1"/>
</dbReference>
<evidence type="ECO:0000256" key="2">
    <source>
        <dbReference type="ARBA" id="ARBA00004481"/>
    </source>
</evidence>
<dbReference type="GO" id="GO:0010008">
    <property type="term" value="C:endosome membrane"/>
    <property type="evidence" value="ECO:0007669"/>
    <property type="project" value="UniProtKB-SubCell"/>
</dbReference>
<keyword evidence="6" id="KW-0472">Membrane</keyword>
<dbReference type="EMBL" id="CP138898">
    <property type="protein sequence ID" value="WPK26624.1"/>
    <property type="molecule type" value="Genomic_DNA"/>
</dbReference>
<protein>
    <recommendedName>
        <fullName evidence="8">Endosomal/vacuolar adapter protein YPT35</fullName>
    </recommendedName>
    <alternativeName>
        <fullName evidence="9">PX domain-containing protein YPT35</fullName>
    </alternativeName>
</protein>
<evidence type="ECO:0000256" key="7">
    <source>
        <dbReference type="ARBA" id="ARBA00033728"/>
    </source>
</evidence>
<evidence type="ECO:0000313" key="11">
    <source>
        <dbReference type="EMBL" id="WPK26624.1"/>
    </source>
</evidence>
<keyword evidence="5" id="KW-0967">Endosome</keyword>
<dbReference type="AlphaFoldDB" id="A0AAX4HDD6"/>
<dbReference type="Proteomes" id="UP001338582">
    <property type="component" value="Chromosome 5"/>
</dbReference>
<dbReference type="SUPFAM" id="SSF64268">
    <property type="entry name" value="PX domain"/>
    <property type="match status" value="1"/>
</dbReference>
<dbReference type="Gene3D" id="3.30.1520.10">
    <property type="entry name" value="Phox-like domain"/>
    <property type="match status" value="1"/>
</dbReference>
<evidence type="ECO:0000259" key="10">
    <source>
        <dbReference type="PROSITE" id="PS50195"/>
    </source>
</evidence>
<name>A0AAX4HDD6_9ASCO</name>
<gene>
    <name evidence="11" type="ORF">PUMCH_003982</name>
</gene>
<evidence type="ECO:0000256" key="6">
    <source>
        <dbReference type="ARBA" id="ARBA00023136"/>
    </source>
</evidence>
<evidence type="ECO:0000313" key="12">
    <source>
        <dbReference type="Proteomes" id="UP001338582"/>
    </source>
</evidence>
<evidence type="ECO:0000256" key="1">
    <source>
        <dbReference type="ARBA" id="ARBA00004148"/>
    </source>
</evidence>
<reference evidence="11 12" key="1">
    <citation type="submission" date="2023-10" db="EMBL/GenBank/DDBJ databases">
        <title>Draft Genome Sequence of Candida saopaulonensis from a very Premature Infant with Sepsis.</title>
        <authorList>
            <person name="Ning Y."/>
            <person name="Dai R."/>
            <person name="Xiao M."/>
            <person name="Xu Y."/>
            <person name="Yan Q."/>
            <person name="Zhang L."/>
        </authorList>
    </citation>
    <scope>NUCLEOTIDE SEQUENCE [LARGE SCALE GENOMIC DNA]</scope>
    <source>
        <strain evidence="11 12">19XY460</strain>
    </source>
</reference>
<evidence type="ECO:0000256" key="9">
    <source>
        <dbReference type="ARBA" id="ARBA00033785"/>
    </source>
</evidence>
<dbReference type="RefSeq" id="XP_062879005.1">
    <property type="nucleotide sequence ID" value="XM_063022935.1"/>
</dbReference>
<dbReference type="InterPro" id="IPR036871">
    <property type="entry name" value="PX_dom_sf"/>
</dbReference>
<keyword evidence="4" id="KW-0926">Vacuole</keyword>
<evidence type="ECO:0000256" key="4">
    <source>
        <dbReference type="ARBA" id="ARBA00022554"/>
    </source>
</evidence>
<evidence type="ECO:0000256" key="8">
    <source>
        <dbReference type="ARBA" id="ARBA00033774"/>
    </source>
</evidence>
<evidence type="ECO:0000256" key="5">
    <source>
        <dbReference type="ARBA" id="ARBA00022753"/>
    </source>
</evidence>
<dbReference type="GO" id="GO:0032266">
    <property type="term" value="F:phosphatidylinositol-3-phosphate binding"/>
    <property type="evidence" value="ECO:0007669"/>
    <property type="project" value="InterPro"/>
</dbReference>
<evidence type="ECO:0000256" key="3">
    <source>
        <dbReference type="ARBA" id="ARBA00007426"/>
    </source>
</evidence>
<dbReference type="GeneID" id="88175045"/>
<organism evidence="11 12">
    <name type="scientific">Australozyma saopauloensis</name>
    <dbReference type="NCBI Taxonomy" id="291208"/>
    <lineage>
        <taxon>Eukaryota</taxon>
        <taxon>Fungi</taxon>
        <taxon>Dikarya</taxon>
        <taxon>Ascomycota</taxon>
        <taxon>Saccharomycotina</taxon>
        <taxon>Pichiomycetes</taxon>
        <taxon>Metschnikowiaceae</taxon>
        <taxon>Australozyma</taxon>
    </lineage>
</organism>
<accession>A0AAX4HDD6</accession>
<dbReference type="InterPro" id="IPR001683">
    <property type="entry name" value="PX_dom"/>
</dbReference>
<dbReference type="CDD" id="cd07280">
    <property type="entry name" value="PX_YPT35"/>
    <property type="match status" value="1"/>
</dbReference>
<dbReference type="PROSITE" id="PS50195">
    <property type="entry name" value="PX"/>
    <property type="match status" value="1"/>
</dbReference>
<dbReference type="GO" id="GO:0005774">
    <property type="term" value="C:vacuolar membrane"/>
    <property type="evidence" value="ECO:0007669"/>
    <property type="project" value="UniProtKB-SubCell"/>
</dbReference>
<comment type="function">
    <text evidence="7">Recruits the lipid transfer protein VPS13 to endosomal and vacuolar membranes.</text>
</comment>
<dbReference type="InterPro" id="IPR037917">
    <property type="entry name" value="Ypt35_PX"/>
</dbReference>
<keyword evidence="12" id="KW-1185">Reference proteome</keyword>